<keyword evidence="3" id="KW-0804">Transcription</keyword>
<evidence type="ECO:0000259" key="4">
    <source>
        <dbReference type="PROSITE" id="PS50949"/>
    </source>
</evidence>
<keyword evidence="6" id="KW-1185">Reference proteome</keyword>
<gene>
    <name evidence="5" type="ORF">ACFU0X_20605</name>
</gene>
<name>A0ABW6JJ62_STRCE</name>
<dbReference type="SMART" id="SM00866">
    <property type="entry name" value="UTRA"/>
    <property type="match status" value="1"/>
</dbReference>
<dbReference type="RefSeq" id="WP_381727269.1">
    <property type="nucleotide sequence ID" value="NZ_JBHVBU010000058.1"/>
</dbReference>
<dbReference type="Proteomes" id="UP001600650">
    <property type="component" value="Unassembled WGS sequence"/>
</dbReference>
<comment type="caution">
    <text evidence="5">The sequence shown here is derived from an EMBL/GenBank/DDBJ whole genome shotgun (WGS) entry which is preliminary data.</text>
</comment>
<dbReference type="InterPro" id="IPR050679">
    <property type="entry name" value="Bact_HTH_transcr_reg"/>
</dbReference>
<dbReference type="SUPFAM" id="SSF46785">
    <property type="entry name" value="Winged helix' DNA-binding domain"/>
    <property type="match status" value="1"/>
</dbReference>
<dbReference type="SUPFAM" id="SSF64288">
    <property type="entry name" value="Chorismate lyase-like"/>
    <property type="match status" value="1"/>
</dbReference>
<dbReference type="InterPro" id="IPR000524">
    <property type="entry name" value="Tscrpt_reg_HTH_GntR"/>
</dbReference>
<keyword evidence="1" id="KW-0805">Transcription regulation</keyword>
<dbReference type="InterPro" id="IPR036388">
    <property type="entry name" value="WH-like_DNA-bd_sf"/>
</dbReference>
<dbReference type="PANTHER" id="PTHR44846:SF17">
    <property type="entry name" value="GNTR-FAMILY TRANSCRIPTIONAL REGULATOR"/>
    <property type="match status" value="1"/>
</dbReference>
<dbReference type="Pfam" id="PF00392">
    <property type="entry name" value="GntR"/>
    <property type="match status" value="1"/>
</dbReference>
<dbReference type="SMART" id="SM00345">
    <property type="entry name" value="HTH_GNTR"/>
    <property type="match status" value="1"/>
</dbReference>
<dbReference type="EMBL" id="JBHVBU010000058">
    <property type="protein sequence ID" value="MFE7965403.1"/>
    <property type="molecule type" value="Genomic_DNA"/>
</dbReference>
<dbReference type="InterPro" id="IPR011663">
    <property type="entry name" value="UTRA"/>
</dbReference>
<keyword evidence="2" id="KW-0238">DNA-binding</keyword>
<reference evidence="5 6" key="1">
    <citation type="submission" date="2024-09" db="EMBL/GenBank/DDBJ databases">
        <title>The Natural Products Discovery Center: Release of the First 8490 Sequenced Strains for Exploring Actinobacteria Biosynthetic Diversity.</title>
        <authorList>
            <person name="Kalkreuter E."/>
            <person name="Kautsar S.A."/>
            <person name="Yang D."/>
            <person name="Bader C.D."/>
            <person name="Teijaro C.N."/>
            <person name="Fluegel L."/>
            <person name="Davis C.M."/>
            <person name="Simpson J.R."/>
            <person name="Lauterbach L."/>
            <person name="Steele A.D."/>
            <person name="Gui C."/>
            <person name="Meng S."/>
            <person name="Li G."/>
            <person name="Viehrig K."/>
            <person name="Ye F."/>
            <person name="Su P."/>
            <person name="Kiefer A.F."/>
            <person name="Nichols A."/>
            <person name="Cepeda A.J."/>
            <person name="Yan W."/>
            <person name="Fan B."/>
            <person name="Jiang Y."/>
            <person name="Adhikari A."/>
            <person name="Zheng C.-J."/>
            <person name="Schuster L."/>
            <person name="Cowan T.M."/>
            <person name="Smanski M.J."/>
            <person name="Chevrette M.G."/>
            <person name="De Carvalho L.P.S."/>
            <person name="Shen B."/>
        </authorList>
    </citation>
    <scope>NUCLEOTIDE SEQUENCE [LARGE SCALE GENOMIC DNA]</scope>
    <source>
        <strain evidence="5 6">NPDC057399</strain>
    </source>
</reference>
<accession>A0ABW6JJ62</accession>
<evidence type="ECO:0000256" key="2">
    <source>
        <dbReference type="ARBA" id="ARBA00023125"/>
    </source>
</evidence>
<evidence type="ECO:0000256" key="3">
    <source>
        <dbReference type="ARBA" id="ARBA00023163"/>
    </source>
</evidence>
<evidence type="ECO:0000256" key="1">
    <source>
        <dbReference type="ARBA" id="ARBA00023015"/>
    </source>
</evidence>
<dbReference type="InterPro" id="IPR036390">
    <property type="entry name" value="WH_DNA-bd_sf"/>
</dbReference>
<proteinExistence type="predicted"/>
<dbReference type="Gene3D" id="1.10.10.10">
    <property type="entry name" value="Winged helix-like DNA-binding domain superfamily/Winged helix DNA-binding domain"/>
    <property type="match status" value="1"/>
</dbReference>
<dbReference type="Gene3D" id="3.40.1410.10">
    <property type="entry name" value="Chorismate lyase-like"/>
    <property type="match status" value="1"/>
</dbReference>
<evidence type="ECO:0000313" key="5">
    <source>
        <dbReference type="EMBL" id="MFE7965403.1"/>
    </source>
</evidence>
<dbReference type="PANTHER" id="PTHR44846">
    <property type="entry name" value="MANNOSYL-D-GLYCERATE TRANSPORT/METABOLISM SYSTEM REPRESSOR MNGR-RELATED"/>
    <property type="match status" value="1"/>
</dbReference>
<dbReference type="InterPro" id="IPR028978">
    <property type="entry name" value="Chorismate_lyase_/UTRA_dom_sf"/>
</dbReference>
<sequence length="253" mass="27405">MPSGYKQIADDIERRIKTEEWSDGKLPAVRTLQDEYDTTKLTVRRALAELEDRGAIVLHDRSRARIRTRAPIRVPLSRYGRVMAPGGDKGPWETACADQGLEGRMVPVEVVKERASDSVAAALGIDAGAFVVRRSRHALVGEEVVQLQDAFYDAMFAAQTGLDSQDKIVGGVYGALTAAGLAPTEADERVTGGLPTPREAEQLHIGSGVPVLRLERVTRSGDRVLEVLRVSAPVDRVELVYDGLPLGGERPGS</sequence>
<organism evidence="5 6">
    <name type="scientific">Streptomyces cellulosae</name>
    <dbReference type="NCBI Taxonomy" id="1968"/>
    <lineage>
        <taxon>Bacteria</taxon>
        <taxon>Bacillati</taxon>
        <taxon>Actinomycetota</taxon>
        <taxon>Actinomycetes</taxon>
        <taxon>Kitasatosporales</taxon>
        <taxon>Streptomycetaceae</taxon>
        <taxon>Streptomyces</taxon>
    </lineage>
</organism>
<dbReference type="PROSITE" id="PS50949">
    <property type="entry name" value="HTH_GNTR"/>
    <property type="match status" value="1"/>
</dbReference>
<protein>
    <submittedName>
        <fullName evidence="5">GntR family transcriptional regulator</fullName>
    </submittedName>
</protein>
<evidence type="ECO:0000313" key="6">
    <source>
        <dbReference type="Proteomes" id="UP001600650"/>
    </source>
</evidence>
<dbReference type="Pfam" id="PF07702">
    <property type="entry name" value="UTRA"/>
    <property type="match status" value="1"/>
</dbReference>
<feature type="domain" description="HTH gntR-type" evidence="4">
    <location>
        <begin position="2"/>
        <end position="69"/>
    </location>
</feature>